<protein>
    <submittedName>
        <fullName evidence="1">Uncharacterized protein</fullName>
    </submittedName>
</protein>
<reference evidence="1 2" key="1">
    <citation type="submission" date="2011-01" db="EMBL/GenBank/DDBJ databases">
        <title>Complete sequence of Pseudoxanthomonas suwonensis 11-1.</title>
        <authorList>
            <consortium name="US DOE Joint Genome Institute"/>
            <person name="Lucas S."/>
            <person name="Copeland A."/>
            <person name="Lapidus A."/>
            <person name="Cheng J.-F."/>
            <person name="Goodwin L."/>
            <person name="Pitluck S."/>
            <person name="Teshima H."/>
            <person name="Detter J.C."/>
            <person name="Han C."/>
            <person name="Tapia R."/>
            <person name="Land M."/>
            <person name="Hauser L."/>
            <person name="Kyrpides N."/>
            <person name="Ivanova N."/>
            <person name="Ovchinnikova G."/>
            <person name="Siebers A.K."/>
            <person name="Allgaier M."/>
            <person name="Thelen M.P."/>
            <person name="Hugenholtz P."/>
            <person name="Gladden J."/>
            <person name="Woyke T."/>
        </authorList>
    </citation>
    <scope>NUCLEOTIDE SEQUENCE [LARGE SCALE GENOMIC DNA]</scope>
    <source>
        <strain evidence="2">11-1</strain>
    </source>
</reference>
<dbReference type="RefSeq" id="WP_013534366.1">
    <property type="nucleotide sequence ID" value="NC_014924.1"/>
</dbReference>
<name>E6WQT7_PSEUU</name>
<accession>E6WQT7</accession>
<dbReference type="Proteomes" id="UP000008632">
    <property type="component" value="Chromosome"/>
</dbReference>
<dbReference type="KEGG" id="psu:Psesu_0683"/>
<gene>
    <name evidence="1" type="ordered locus">Psesu_0683</name>
</gene>
<dbReference type="HOGENOM" id="CLU_2938386_0_0_6"/>
<keyword evidence="2" id="KW-1185">Reference proteome</keyword>
<evidence type="ECO:0000313" key="2">
    <source>
        <dbReference type="Proteomes" id="UP000008632"/>
    </source>
</evidence>
<evidence type="ECO:0000313" key="1">
    <source>
        <dbReference type="EMBL" id="ADV26536.1"/>
    </source>
</evidence>
<dbReference type="EMBL" id="CP002446">
    <property type="protein sequence ID" value="ADV26536.1"/>
    <property type="molecule type" value="Genomic_DNA"/>
</dbReference>
<sequence>MGRSISGPNEGKTLVRKESWTEERYQVVVTHACSECGDVRREQSIRTVEANKTSDDIYRR</sequence>
<dbReference type="AlphaFoldDB" id="E6WQT7"/>
<organism evidence="1 2">
    <name type="scientific">Pseudoxanthomonas suwonensis (strain 11-1)</name>
    <dbReference type="NCBI Taxonomy" id="743721"/>
    <lineage>
        <taxon>Bacteria</taxon>
        <taxon>Pseudomonadati</taxon>
        <taxon>Pseudomonadota</taxon>
        <taxon>Gammaproteobacteria</taxon>
        <taxon>Lysobacterales</taxon>
        <taxon>Lysobacteraceae</taxon>
        <taxon>Pseudoxanthomonas</taxon>
    </lineage>
</organism>
<dbReference type="OrthoDB" id="6059155at2"/>
<proteinExistence type="predicted"/>